<dbReference type="RefSeq" id="WP_161054402.1">
    <property type="nucleotide sequence ID" value="NZ_WWCT01000005.1"/>
</dbReference>
<proteinExistence type="predicted"/>
<dbReference type="InterPro" id="IPR011717">
    <property type="entry name" value="TPR-4"/>
</dbReference>
<name>A0ABW9VXI0_9BURK</name>
<organism evidence="1 2">
    <name type="scientific">Duganella levis</name>
    <dbReference type="NCBI Taxonomy" id="2692169"/>
    <lineage>
        <taxon>Bacteria</taxon>
        <taxon>Pseudomonadati</taxon>
        <taxon>Pseudomonadota</taxon>
        <taxon>Betaproteobacteria</taxon>
        <taxon>Burkholderiales</taxon>
        <taxon>Oxalobacteraceae</taxon>
        <taxon>Telluria group</taxon>
        <taxon>Duganella</taxon>
    </lineage>
</organism>
<dbReference type="SUPFAM" id="SSF48452">
    <property type="entry name" value="TPR-like"/>
    <property type="match status" value="1"/>
</dbReference>
<keyword evidence="2" id="KW-1185">Reference proteome</keyword>
<gene>
    <name evidence="1" type="ORF">GTP69_08100</name>
</gene>
<reference evidence="1 2" key="1">
    <citation type="submission" date="2019-12" db="EMBL/GenBank/DDBJ databases">
        <title>Novel species isolated from a subtropical stream in China.</title>
        <authorList>
            <person name="Lu H."/>
        </authorList>
    </citation>
    <scope>NUCLEOTIDE SEQUENCE [LARGE SCALE GENOMIC DNA]</scope>
    <source>
        <strain evidence="1 2">CY42W</strain>
    </source>
</reference>
<sequence length="319" mass="35166">MLIESIPFRPAMFKKILAALRGSKTEAPATGAPITAYDSQGRELQISREEWREKMFLPTLQQAWDEADELYRQILTGLDDGFAADLPAAGQRLVEIDANVDRSHTTLGIVHLTNGQLDAAEATLRAGMAKVGETGALLTNLAKVQFERGDEALAEQTLWQAVQAAPNLEAGLMWWATTQREQHGEAAYLAALHTAAALPGAWCPQLWLARHYLEQQEVEPAWALYAGVLASGNFDRHALMMIANDLGSTGHLQLILDLIDPVYDEHLHGPTTGLNLMRACLELGQIDRGRAMLVRMTALNFPPIQQHLDQFAQAFRAND</sequence>
<protein>
    <submittedName>
        <fullName evidence="1">Tetratricopeptide repeat protein</fullName>
    </submittedName>
</protein>
<accession>A0ABW9VXI0</accession>
<dbReference type="EMBL" id="WWCT01000005">
    <property type="protein sequence ID" value="MYN26365.1"/>
    <property type="molecule type" value="Genomic_DNA"/>
</dbReference>
<dbReference type="Proteomes" id="UP000642144">
    <property type="component" value="Unassembled WGS sequence"/>
</dbReference>
<dbReference type="Pfam" id="PF07721">
    <property type="entry name" value="TPR_4"/>
    <property type="match status" value="1"/>
</dbReference>
<evidence type="ECO:0000313" key="2">
    <source>
        <dbReference type="Proteomes" id="UP000642144"/>
    </source>
</evidence>
<dbReference type="InterPro" id="IPR011990">
    <property type="entry name" value="TPR-like_helical_dom_sf"/>
</dbReference>
<evidence type="ECO:0000313" key="1">
    <source>
        <dbReference type="EMBL" id="MYN26365.1"/>
    </source>
</evidence>
<comment type="caution">
    <text evidence="1">The sequence shown here is derived from an EMBL/GenBank/DDBJ whole genome shotgun (WGS) entry which is preliminary data.</text>
</comment>
<dbReference type="Gene3D" id="1.25.40.10">
    <property type="entry name" value="Tetratricopeptide repeat domain"/>
    <property type="match status" value="1"/>
</dbReference>